<evidence type="ECO:0000313" key="2">
    <source>
        <dbReference type="EMBL" id="MBD3921608.1"/>
    </source>
</evidence>
<dbReference type="EMBL" id="JACXZA010000006">
    <property type="protein sequence ID" value="MBD3921608.1"/>
    <property type="molecule type" value="Genomic_DNA"/>
</dbReference>
<dbReference type="Proteomes" id="UP000609346">
    <property type="component" value="Unassembled WGS sequence"/>
</dbReference>
<dbReference type="RefSeq" id="WP_191205902.1">
    <property type="nucleotide sequence ID" value="NZ_JACXZA010000006.1"/>
</dbReference>
<feature type="domain" description="ThuA-like" evidence="1">
    <location>
        <begin position="34"/>
        <end position="229"/>
    </location>
</feature>
<reference evidence="2 3" key="1">
    <citation type="submission" date="2020-09" db="EMBL/GenBank/DDBJ databases">
        <title>Paenibacillus sp. strain PR3 16S rRNA gene Genome sequencing and assembly.</title>
        <authorList>
            <person name="Kim J."/>
        </authorList>
    </citation>
    <scope>NUCLEOTIDE SEQUENCE [LARGE SCALE GENOMIC DNA]</scope>
    <source>
        <strain evidence="2 3">PR3</strain>
    </source>
</reference>
<evidence type="ECO:0000259" key="1">
    <source>
        <dbReference type="Pfam" id="PF06283"/>
    </source>
</evidence>
<dbReference type="InterPro" id="IPR029010">
    <property type="entry name" value="ThuA-like"/>
</dbReference>
<name>A0ABR8N086_9BACL</name>
<dbReference type="Gene3D" id="3.40.50.880">
    <property type="match status" value="1"/>
</dbReference>
<dbReference type="PANTHER" id="PTHR40469:SF2">
    <property type="entry name" value="GALACTOSE-BINDING DOMAIN-LIKE SUPERFAMILY PROTEIN"/>
    <property type="match status" value="1"/>
</dbReference>
<sequence>MVKGIGRAVLFGDVEAPYHPVQAVEQDVTAILAPSFSVETVVEYGDALEGQSSLHADVIISYADRWTEKLTEKQADGLLAYVWEGGGLVSLHCGISLAIHERLLPLFGAKFTGHPPFQPLKFVPVSEARKANTEGEATASEEADRSAALLAAIESFELDEEPYRYEFADAPNGDREVLLQYGHEGALHPAVWTQAYGLGRIINVMPGHTADSLSHPAVRRLLLAATKWAARG</sequence>
<protein>
    <submittedName>
        <fullName evidence="2">ThuA domain-containing protein</fullName>
    </submittedName>
</protein>
<accession>A0ABR8N086</accession>
<proteinExistence type="predicted"/>
<keyword evidence="3" id="KW-1185">Reference proteome</keyword>
<gene>
    <name evidence="2" type="ORF">H8B09_22760</name>
</gene>
<comment type="caution">
    <text evidence="2">The sequence shown here is derived from an EMBL/GenBank/DDBJ whole genome shotgun (WGS) entry which is preliminary data.</text>
</comment>
<evidence type="ECO:0000313" key="3">
    <source>
        <dbReference type="Proteomes" id="UP000609346"/>
    </source>
</evidence>
<dbReference type="SUPFAM" id="SSF52317">
    <property type="entry name" value="Class I glutamine amidotransferase-like"/>
    <property type="match status" value="1"/>
</dbReference>
<dbReference type="InterPro" id="IPR029062">
    <property type="entry name" value="Class_I_gatase-like"/>
</dbReference>
<dbReference type="Pfam" id="PF06283">
    <property type="entry name" value="ThuA"/>
    <property type="match status" value="1"/>
</dbReference>
<organism evidence="2 3">
    <name type="scientific">Paenibacillus terricola</name>
    <dbReference type="NCBI Taxonomy" id="2763503"/>
    <lineage>
        <taxon>Bacteria</taxon>
        <taxon>Bacillati</taxon>
        <taxon>Bacillota</taxon>
        <taxon>Bacilli</taxon>
        <taxon>Bacillales</taxon>
        <taxon>Paenibacillaceae</taxon>
        <taxon>Paenibacillus</taxon>
    </lineage>
</organism>
<dbReference type="PANTHER" id="PTHR40469">
    <property type="entry name" value="SECRETED GLYCOSYL HYDROLASE"/>
    <property type="match status" value="1"/>
</dbReference>